<feature type="transmembrane region" description="Helical" evidence="5">
    <location>
        <begin position="410"/>
        <end position="428"/>
    </location>
</feature>
<keyword evidence="2 5" id="KW-0812">Transmembrane</keyword>
<feature type="transmembrane region" description="Helical" evidence="5">
    <location>
        <begin position="164"/>
        <end position="184"/>
    </location>
</feature>
<feature type="domain" description="G-protein coupled receptors family 1 profile" evidence="6">
    <location>
        <begin position="216"/>
        <end position="464"/>
    </location>
</feature>
<dbReference type="PANTHER" id="PTHR26451">
    <property type="entry name" value="G_PROTEIN_RECEP_F1_2 DOMAIN-CONTAINING PROTEIN"/>
    <property type="match status" value="1"/>
</dbReference>
<dbReference type="PANTHER" id="PTHR26451:SF866">
    <property type="entry name" value="ODORANT RECEPTOR-RELATED"/>
    <property type="match status" value="1"/>
</dbReference>
<feature type="non-terminal residue" evidence="7">
    <location>
        <position position="1"/>
    </location>
</feature>
<dbReference type="GO" id="GO:0004984">
    <property type="term" value="F:olfactory receptor activity"/>
    <property type="evidence" value="ECO:0007669"/>
    <property type="project" value="TreeGrafter"/>
</dbReference>
<gene>
    <name evidence="7" type="ORF">HF521_005531</name>
</gene>
<keyword evidence="3 5" id="KW-1133">Transmembrane helix</keyword>
<proteinExistence type="predicted"/>
<reference evidence="7" key="1">
    <citation type="submission" date="2020-08" db="EMBL/GenBank/DDBJ databases">
        <title>Chromosome-level assembly of Southern catfish (Silurus meridionalis) provides insights into visual adaptation to the nocturnal and benthic lifestyles.</title>
        <authorList>
            <person name="Zhang Y."/>
            <person name="Wang D."/>
            <person name="Peng Z."/>
        </authorList>
    </citation>
    <scope>NUCLEOTIDE SEQUENCE</scope>
    <source>
        <strain evidence="7">SWU-2019-XX</strain>
        <tissue evidence="7">Muscle</tissue>
    </source>
</reference>
<feature type="transmembrane region" description="Helical" evidence="5">
    <location>
        <begin position="87"/>
        <end position="106"/>
    </location>
</feature>
<dbReference type="InterPro" id="IPR000276">
    <property type="entry name" value="GPCR_Rhodpsn"/>
</dbReference>
<feature type="transmembrane region" description="Helical" evidence="5">
    <location>
        <begin position="448"/>
        <end position="466"/>
    </location>
</feature>
<dbReference type="GO" id="GO:0016020">
    <property type="term" value="C:membrane"/>
    <property type="evidence" value="ECO:0007669"/>
    <property type="project" value="UniProtKB-SubCell"/>
</dbReference>
<comment type="subcellular location">
    <subcellularLocation>
        <location evidence="1">Membrane</location>
    </subcellularLocation>
</comment>
<dbReference type="GO" id="GO:0004930">
    <property type="term" value="F:G protein-coupled receptor activity"/>
    <property type="evidence" value="ECO:0007669"/>
    <property type="project" value="InterPro"/>
</dbReference>
<name>A0A8T0AXY9_SILME</name>
<dbReference type="AlphaFoldDB" id="A0A8T0AXY9"/>
<sequence length="477" mass="54396">APLTLALMSLERYVAICYPLRHCTIATQKSTGIALGIIWFISSVNIVSDIMYDLVTDPSQLLRITFCTREKLFVAKWQADKTQGFDILFFVSVSVVILFTYVAIMITAKSLSSNKESATKAHKTVLLHLIQLGLCLTSFLYATIERTLYMMTGNSSSLFIHLRYLNFLIVLILPRCLSPLIYGLRDDAVRPLFKYYFCYRMKVTFAIFMSMFFIYLNAIMVYALLSKPVFKESPRYILFINMLVNDSIQLLITSMLYIFGLSVLKLVTVACAFIVLISVATFCNAPLTLALMSLERYVAICFPLRHAEIATQKRTYIAIGVIWFIGSTNYIIDFLYAAVMDSKFVTSQILCKRERLFIQQWQAEALQGFSIFYFLLGSVVILFTYISILITARSISSNKDSASKAHKTVLLHLIQLILCLSSFFYSFVERAVATVSDNKLSIELLYLNYLFVLILPRCLSPLIYGLRDDAVRPLFIY</sequence>
<evidence type="ECO:0000256" key="3">
    <source>
        <dbReference type="ARBA" id="ARBA00022989"/>
    </source>
</evidence>
<organism evidence="7 8">
    <name type="scientific">Silurus meridionalis</name>
    <name type="common">Southern catfish</name>
    <name type="synonym">Silurus soldatovi meridionalis</name>
    <dbReference type="NCBI Taxonomy" id="175797"/>
    <lineage>
        <taxon>Eukaryota</taxon>
        <taxon>Metazoa</taxon>
        <taxon>Chordata</taxon>
        <taxon>Craniata</taxon>
        <taxon>Vertebrata</taxon>
        <taxon>Euteleostomi</taxon>
        <taxon>Actinopterygii</taxon>
        <taxon>Neopterygii</taxon>
        <taxon>Teleostei</taxon>
        <taxon>Ostariophysi</taxon>
        <taxon>Siluriformes</taxon>
        <taxon>Siluridae</taxon>
        <taxon>Silurus</taxon>
    </lineage>
</organism>
<evidence type="ECO:0000313" key="8">
    <source>
        <dbReference type="Proteomes" id="UP000606274"/>
    </source>
</evidence>
<dbReference type="EMBL" id="JABFDY010000015">
    <property type="protein sequence ID" value="KAF7697113.1"/>
    <property type="molecule type" value="Genomic_DNA"/>
</dbReference>
<evidence type="ECO:0000256" key="2">
    <source>
        <dbReference type="ARBA" id="ARBA00022692"/>
    </source>
</evidence>
<feature type="domain" description="G-protein coupled receptors family 1 profile" evidence="6">
    <location>
        <begin position="1"/>
        <end position="182"/>
    </location>
</feature>
<comment type="caution">
    <text evidence="7">The sequence shown here is derived from an EMBL/GenBank/DDBJ whole genome shotgun (WGS) entry which is preliminary data.</text>
</comment>
<feature type="transmembrane region" description="Helical" evidence="5">
    <location>
        <begin position="371"/>
        <end position="390"/>
    </location>
</feature>
<dbReference type="FunFam" id="1.20.1070.10:FF:000096">
    <property type="entry name" value="Odorant receptor 131-2"/>
    <property type="match status" value="2"/>
</dbReference>
<dbReference type="SUPFAM" id="SSF81321">
    <property type="entry name" value="Family A G protein-coupled receptor-like"/>
    <property type="match status" value="2"/>
</dbReference>
<feature type="transmembrane region" description="Helical" evidence="5">
    <location>
        <begin position="204"/>
        <end position="225"/>
    </location>
</feature>
<feature type="transmembrane region" description="Helical" evidence="5">
    <location>
        <begin position="237"/>
        <end position="260"/>
    </location>
</feature>
<dbReference type="CDD" id="cd00637">
    <property type="entry name" value="7tm_classA_rhodopsin-like"/>
    <property type="match status" value="2"/>
</dbReference>
<dbReference type="GO" id="GO:0005549">
    <property type="term" value="F:odorant binding"/>
    <property type="evidence" value="ECO:0007669"/>
    <property type="project" value="TreeGrafter"/>
</dbReference>
<evidence type="ECO:0000313" key="7">
    <source>
        <dbReference type="EMBL" id="KAF7697113.1"/>
    </source>
</evidence>
<dbReference type="Gene3D" id="1.20.1070.10">
    <property type="entry name" value="Rhodopsin 7-helix transmembrane proteins"/>
    <property type="match status" value="2"/>
</dbReference>
<dbReference type="InterPro" id="IPR052921">
    <property type="entry name" value="GPCR1_Superfamily_Member"/>
</dbReference>
<evidence type="ECO:0000256" key="1">
    <source>
        <dbReference type="ARBA" id="ARBA00004370"/>
    </source>
</evidence>
<feature type="non-terminal residue" evidence="7">
    <location>
        <position position="477"/>
    </location>
</feature>
<evidence type="ECO:0000256" key="5">
    <source>
        <dbReference type="SAM" id="Phobius"/>
    </source>
</evidence>
<accession>A0A8T0AXY9</accession>
<keyword evidence="4 5" id="KW-0472">Membrane</keyword>
<dbReference type="InterPro" id="IPR017452">
    <property type="entry name" value="GPCR_Rhodpsn_7TM"/>
</dbReference>
<evidence type="ECO:0000256" key="4">
    <source>
        <dbReference type="ARBA" id="ARBA00023136"/>
    </source>
</evidence>
<feature type="transmembrane region" description="Helical" evidence="5">
    <location>
        <begin position="315"/>
        <end position="339"/>
    </location>
</feature>
<dbReference type="Pfam" id="PF00001">
    <property type="entry name" value="7tm_1"/>
    <property type="match status" value="2"/>
</dbReference>
<dbReference type="Proteomes" id="UP000606274">
    <property type="component" value="Unassembled WGS sequence"/>
</dbReference>
<dbReference type="PROSITE" id="PS50262">
    <property type="entry name" value="G_PROTEIN_RECEP_F1_2"/>
    <property type="match status" value="2"/>
</dbReference>
<keyword evidence="8" id="KW-1185">Reference proteome</keyword>
<feature type="transmembrane region" description="Helical" evidence="5">
    <location>
        <begin position="126"/>
        <end position="144"/>
    </location>
</feature>
<evidence type="ECO:0000259" key="6">
    <source>
        <dbReference type="PROSITE" id="PS50262"/>
    </source>
</evidence>
<protein>
    <recommendedName>
        <fullName evidence="6">G-protein coupled receptors family 1 profile domain-containing protein</fullName>
    </recommendedName>
</protein>
<feature type="transmembrane region" description="Helical" evidence="5">
    <location>
        <begin position="266"/>
        <end position="294"/>
    </location>
</feature>